<evidence type="ECO:0008006" key="4">
    <source>
        <dbReference type="Google" id="ProtNLM"/>
    </source>
</evidence>
<dbReference type="EMBL" id="PDEP01000001">
    <property type="protein sequence ID" value="PEN09575.1"/>
    <property type="molecule type" value="Genomic_DNA"/>
</dbReference>
<proteinExistence type="predicted"/>
<gene>
    <name evidence="2" type="ORF">CRI93_02255</name>
</gene>
<dbReference type="OrthoDB" id="1495718at2"/>
<feature type="transmembrane region" description="Helical" evidence="1">
    <location>
        <begin position="12"/>
        <end position="37"/>
    </location>
</feature>
<dbReference type="InterPro" id="IPR021428">
    <property type="entry name" value="DUF3078"/>
</dbReference>
<keyword evidence="1" id="KW-0472">Membrane</keyword>
<evidence type="ECO:0000313" key="2">
    <source>
        <dbReference type="EMBL" id="PEN09575.1"/>
    </source>
</evidence>
<protein>
    <recommendedName>
        <fullName evidence="4">DUF3078 domain-containing protein</fullName>
    </recommendedName>
</protein>
<evidence type="ECO:0000256" key="1">
    <source>
        <dbReference type="SAM" id="Phobius"/>
    </source>
</evidence>
<dbReference type="Proteomes" id="UP000221024">
    <property type="component" value="Unassembled WGS sequence"/>
</dbReference>
<accession>A0A2H3P9H3</accession>
<keyword evidence="1" id="KW-0812">Transmembrane</keyword>
<sequence length="323" mass="36696">MYTDTSDSAPQALRYGFAWASGLFITMLLMSVLPLVAQGQSLPTAPDEPDPPQEEEPHPWTYDMGLRFSGSQAAYSNWQEGGLQSVAFSVALTGEARRATEHLAQMYRGDFRIGFLNQQSEPFRKSEDVLRLQMAQRYIGDDFFKLFNPTFASVLRTQFVKGFNYDEDPFDDDVNRETPVLVSNFLSPAFFTQSLGLTYEPASWYMLRAGGAMKQTIVKDQELRPLYDVDTNDFLRLEAGAELNNVVDVEIMENVRWRSTLNVFFSFNEIESPPDVTWENNVSLRVNDWLSTELEFVALYNENVSDAVQIKEVLSVGVTFSLI</sequence>
<keyword evidence="1" id="KW-1133">Transmembrane helix</keyword>
<evidence type="ECO:0000313" key="3">
    <source>
        <dbReference type="Proteomes" id="UP000221024"/>
    </source>
</evidence>
<keyword evidence="3" id="KW-1185">Reference proteome</keyword>
<organism evidence="2 3">
    <name type="scientific">Longimonas halophila</name>
    <dbReference type="NCBI Taxonomy" id="1469170"/>
    <lineage>
        <taxon>Bacteria</taxon>
        <taxon>Pseudomonadati</taxon>
        <taxon>Rhodothermota</taxon>
        <taxon>Rhodothermia</taxon>
        <taxon>Rhodothermales</taxon>
        <taxon>Salisaetaceae</taxon>
        <taxon>Longimonas</taxon>
    </lineage>
</organism>
<dbReference type="Pfam" id="PF11276">
    <property type="entry name" value="DUF3078"/>
    <property type="match status" value="1"/>
</dbReference>
<reference evidence="2 3" key="1">
    <citation type="submission" date="2017-10" db="EMBL/GenBank/DDBJ databases">
        <title>Draft genome of Longimonas halophila.</title>
        <authorList>
            <person name="Goh K.M."/>
            <person name="Shamsir M.S."/>
            <person name="Lim S.W."/>
        </authorList>
    </citation>
    <scope>NUCLEOTIDE SEQUENCE [LARGE SCALE GENOMIC DNA]</scope>
    <source>
        <strain evidence="2 3">KCTC 42399</strain>
    </source>
</reference>
<dbReference type="RefSeq" id="WP_098060973.1">
    <property type="nucleotide sequence ID" value="NZ_PDEP01000001.1"/>
</dbReference>
<comment type="caution">
    <text evidence="2">The sequence shown here is derived from an EMBL/GenBank/DDBJ whole genome shotgun (WGS) entry which is preliminary data.</text>
</comment>
<name>A0A2H3P9H3_9BACT</name>
<dbReference type="AlphaFoldDB" id="A0A2H3P9H3"/>